<evidence type="ECO:0000256" key="7">
    <source>
        <dbReference type="SAM" id="SignalP"/>
    </source>
</evidence>
<dbReference type="Gene3D" id="2.60.40.60">
    <property type="entry name" value="Cadherins"/>
    <property type="match status" value="3"/>
</dbReference>
<dbReference type="EMBL" id="CP017641">
    <property type="protein sequence ID" value="APZ94318.1"/>
    <property type="molecule type" value="Genomic_DNA"/>
</dbReference>
<evidence type="ECO:0000259" key="8">
    <source>
        <dbReference type="PROSITE" id="PS50268"/>
    </source>
</evidence>
<keyword evidence="10" id="KW-1185">Reference proteome</keyword>
<dbReference type="OrthoDB" id="254354at2"/>
<feature type="chain" id="PRO_5012456241" evidence="7">
    <location>
        <begin position="41"/>
        <end position="927"/>
    </location>
</feature>
<feature type="compositionally biased region" description="Low complexity" evidence="5">
    <location>
        <begin position="770"/>
        <end position="792"/>
    </location>
</feature>
<dbReference type="CDD" id="cd11304">
    <property type="entry name" value="Cadherin_repeat"/>
    <property type="match status" value="3"/>
</dbReference>
<gene>
    <name evidence="9" type="ORF">Fuma_03946</name>
</gene>
<evidence type="ECO:0000256" key="2">
    <source>
        <dbReference type="ARBA" id="ARBA00022737"/>
    </source>
</evidence>
<dbReference type="PROSITE" id="PS50268">
    <property type="entry name" value="CADHERIN_2"/>
    <property type="match status" value="2"/>
</dbReference>
<dbReference type="GO" id="GO:0016342">
    <property type="term" value="C:catenin complex"/>
    <property type="evidence" value="ECO:0007669"/>
    <property type="project" value="TreeGrafter"/>
</dbReference>
<dbReference type="GO" id="GO:0016477">
    <property type="term" value="P:cell migration"/>
    <property type="evidence" value="ECO:0007669"/>
    <property type="project" value="TreeGrafter"/>
</dbReference>
<dbReference type="AlphaFoldDB" id="A0A1P8WJU7"/>
<evidence type="ECO:0000313" key="10">
    <source>
        <dbReference type="Proteomes" id="UP000187735"/>
    </source>
</evidence>
<evidence type="ECO:0000256" key="3">
    <source>
        <dbReference type="ARBA" id="ARBA00022837"/>
    </source>
</evidence>
<dbReference type="SUPFAM" id="SSF49313">
    <property type="entry name" value="Cadherin-like"/>
    <property type="match status" value="2"/>
</dbReference>
<dbReference type="STRING" id="1891926.Fuma_03946"/>
<feature type="compositionally biased region" description="Polar residues" evidence="5">
    <location>
        <begin position="703"/>
        <end position="712"/>
    </location>
</feature>
<feature type="region of interest" description="Disordered" evidence="5">
    <location>
        <begin position="691"/>
        <end position="741"/>
    </location>
</feature>
<evidence type="ECO:0000256" key="4">
    <source>
        <dbReference type="ARBA" id="ARBA00023136"/>
    </source>
</evidence>
<dbReference type="PANTHER" id="PTHR24027">
    <property type="entry name" value="CADHERIN-23"/>
    <property type="match status" value="1"/>
</dbReference>
<keyword evidence="3" id="KW-0106">Calcium</keyword>
<keyword evidence="4 6" id="KW-0472">Membrane</keyword>
<dbReference type="Proteomes" id="UP000187735">
    <property type="component" value="Chromosome"/>
</dbReference>
<evidence type="ECO:0000313" key="9">
    <source>
        <dbReference type="EMBL" id="APZ94318.1"/>
    </source>
</evidence>
<keyword evidence="6" id="KW-0812">Transmembrane</keyword>
<feature type="domain" description="Cadherin" evidence="8">
    <location>
        <begin position="64"/>
        <end position="181"/>
    </location>
</feature>
<dbReference type="SMART" id="SM00112">
    <property type="entry name" value="CA"/>
    <property type="match status" value="2"/>
</dbReference>
<dbReference type="GO" id="GO:0008013">
    <property type="term" value="F:beta-catenin binding"/>
    <property type="evidence" value="ECO:0007669"/>
    <property type="project" value="TreeGrafter"/>
</dbReference>
<feature type="signal peptide" evidence="7">
    <location>
        <begin position="1"/>
        <end position="40"/>
    </location>
</feature>
<dbReference type="GO" id="GO:0045296">
    <property type="term" value="F:cadherin binding"/>
    <property type="evidence" value="ECO:0007669"/>
    <property type="project" value="TreeGrafter"/>
</dbReference>
<evidence type="ECO:0000256" key="6">
    <source>
        <dbReference type="SAM" id="Phobius"/>
    </source>
</evidence>
<dbReference type="PANTHER" id="PTHR24027:SF438">
    <property type="entry name" value="CADHERIN 23"/>
    <property type="match status" value="1"/>
</dbReference>
<dbReference type="InterPro" id="IPR002126">
    <property type="entry name" value="Cadherin-like_dom"/>
</dbReference>
<sequence length="927" mass="98051" precursor="true">MPTKSLLQCSASGASHACRPTGVAFALCAVLFCTPLAARAADDDSTGPATALLTGIEIETVTIDEDVPLGAVVLHEWRSAQGYTDFQIESGNEDAIFCIDPHTGRLLVASDGELDFEQRAEYIVVVSAREQSSKAIAFEDDFEASLLDAGLAPRQLERLRNRRRELHVVVMLRDVNEPPIVQNARFEIPESATNGDVIGQVLAADPDSDDSLHYSVKLGGFAEPAVTIDETTGRIVVADATQFDFEQVQNHSLTVQVRDSSGHVVSAAVEVAVKDVNEPPVLAPMDLHATVTSAGTSPVGAIVVHDDDGQNTLAFDLLDDPTNGGFSIDSRTGVMSVADASLLQAFDGSNCSLTVNVWDDACNCLTVTFDVQIDLPTPIPLPAQLADGDTDPSHAAEQHAETTPQISLLSTAQDVLSSLSIVTGLVWVFAVLVVRGQRHQPKLTNDCYPSTSIDKANDSASADVQEADELSESTTVAGVLQACDPNEVVVCESEFALEDSTLSGPDRDDASSNTGEPDAGAFVASAPGKNTVADRGTRNEKSIASPVSKTEQTSGSAYRDNAPTIAPDPTSDWLATMPSTESSDFPASMSQTVVADRKVAADNDATAELNDSTLLELLEASRIYAENEPAAEPSSTYVEDSFDAASNTVEAADMDRPTDATPAADSEFPYAELSDTLKQLVRPEAMQKVPTEFDVGSEDPSPDYQSSAATETTFEDVSEHSTAFEAVPHETPASEYEVESGDSIEDCDRAVREHLAALFRRVNGDDDADSAAGSSVSEGASSPAAAAAASPDNRAHATSGDEPAPLIDGINEESRRVPRELLRNNTALFRELSKRSADAAISTASHRRSQLATKPRLVFMGLLVLGSVGWIAASVLGNAQFGNIGKLLVLSAMASMAEFSYCVYRLTPSSDMPAESEADAAAEVVEE</sequence>
<dbReference type="GO" id="GO:0005509">
    <property type="term" value="F:calcium ion binding"/>
    <property type="evidence" value="ECO:0007669"/>
    <property type="project" value="InterPro"/>
</dbReference>
<keyword evidence="2" id="KW-0677">Repeat</keyword>
<evidence type="ECO:0000256" key="1">
    <source>
        <dbReference type="ARBA" id="ARBA00004370"/>
    </source>
</evidence>
<dbReference type="InterPro" id="IPR015919">
    <property type="entry name" value="Cadherin-like_sf"/>
</dbReference>
<feature type="region of interest" description="Disordered" evidence="5">
    <location>
        <begin position="765"/>
        <end position="812"/>
    </location>
</feature>
<organism evidence="9 10">
    <name type="scientific">Fuerstiella marisgermanici</name>
    <dbReference type="NCBI Taxonomy" id="1891926"/>
    <lineage>
        <taxon>Bacteria</taxon>
        <taxon>Pseudomonadati</taxon>
        <taxon>Planctomycetota</taxon>
        <taxon>Planctomycetia</taxon>
        <taxon>Planctomycetales</taxon>
        <taxon>Planctomycetaceae</taxon>
        <taxon>Fuerstiella</taxon>
    </lineage>
</organism>
<feature type="domain" description="Cadherin" evidence="8">
    <location>
        <begin position="180"/>
        <end position="282"/>
    </location>
</feature>
<feature type="region of interest" description="Disordered" evidence="5">
    <location>
        <begin position="499"/>
        <end position="567"/>
    </location>
</feature>
<dbReference type="GO" id="GO:0007156">
    <property type="term" value="P:homophilic cell adhesion via plasma membrane adhesion molecules"/>
    <property type="evidence" value="ECO:0007669"/>
    <property type="project" value="InterPro"/>
</dbReference>
<keyword evidence="6" id="KW-1133">Transmembrane helix</keyword>
<proteinExistence type="predicted"/>
<keyword evidence="7" id="KW-0732">Signal</keyword>
<protein>
    <submittedName>
        <fullName evidence="9">Cadherin domain protein</fullName>
    </submittedName>
</protein>
<evidence type="ECO:0000256" key="5">
    <source>
        <dbReference type="SAM" id="MobiDB-lite"/>
    </source>
</evidence>
<dbReference type="KEGG" id="fmr:Fuma_03946"/>
<comment type="subcellular location">
    <subcellularLocation>
        <location evidence="1">Membrane</location>
    </subcellularLocation>
</comment>
<name>A0A1P8WJU7_9PLAN</name>
<accession>A0A1P8WJU7</accession>
<dbReference type="InterPro" id="IPR039808">
    <property type="entry name" value="Cadherin"/>
</dbReference>
<dbReference type="Pfam" id="PF00028">
    <property type="entry name" value="Cadherin"/>
    <property type="match status" value="1"/>
</dbReference>
<reference evidence="9 10" key="1">
    <citation type="journal article" date="2016" name="Front. Microbiol.">
        <title>Fuerstia marisgermanicae gen. nov., sp. nov., an Unusual Member of the Phylum Planctomycetes from the German Wadden Sea.</title>
        <authorList>
            <person name="Kohn T."/>
            <person name="Heuer A."/>
            <person name="Jogler M."/>
            <person name="Vollmers J."/>
            <person name="Boedeker C."/>
            <person name="Bunk B."/>
            <person name="Rast P."/>
            <person name="Borchert D."/>
            <person name="Glockner I."/>
            <person name="Freese H.M."/>
            <person name="Klenk H.P."/>
            <person name="Overmann J."/>
            <person name="Kaster A.K."/>
            <person name="Rohde M."/>
            <person name="Wiegand S."/>
            <person name="Jogler C."/>
        </authorList>
    </citation>
    <scope>NUCLEOTIDE SEQUENCE [LARGE SCALE GENOMIC DNA]</scope>
    <source>
        <strain evidence="9 10">NH11</strain>
    </source>
</reference>
<feature type="transmembrane region" description="Helical" evidence="6">
    <location>
        <begin position="857"/>
        <end position="877"/>
    </location>
</feature>
<feature type="compositionally biased region" description="Polar residues" evidence="5">
    <location>
        <begin position="545"/>
        <end position="556"/>
    </location>
</feature>
<dbReference type="RefSeq" id="WP_158521069.1">
    <property type="nucleotide sequence ID" value="NZ_CP017641.1"/>
</dbReference>